<dbReference type="PANTHER" id="PTHR30204:SF82">
    <property type="entry name" value="TRANSCRIPTIONAL REGULATOR, MERR FAMILY"/>
    <property type="match status" value="1"/>
</dbReference>
<dbReference type="PROSITE" id="PS50937">
    <property type="entry name" value="HTH_MERR_2"/>
    <property type="match status" value="1"/>
</dbReference>
<dbReference type="SMART" id="SM00422">
    <property type="entry name" value="HTH_MERR"/>
    <property type="match status" value="1"/>
</dbReference>
<protein>
    <submittedName>
        <fullName evidence="3">MerR family transcriptional regulator</fullName>
    </submittedName>
</protein>
<reference evidence="3 4" key="1">
    <citation type="submission" date="2020-08" db="EMBL/GenBank/DDBJ databases">
        <title>A Genomic Blueprint of the Chicken Gut Microbiome.</title>
        <authorList>
            <person name="Gilroy R."/>
            <person name="Ravi A."/>
            <person name="Getino M."/>
            <person name="Pursley I."/>
            <person name="Horton D.L."/>
            <person name="Alikhan N.-F."/>
            <person name="Baker D."/>
            <person name="Gharbi K."/>
            <person name="Hall N."/>
            <person name="Watson M."/>
            <person name="Adriaenssens E.M."/>
            <person name="Foster-Nyarko E."/>
            <person name="Jarju S."/>
            <person name="Secka A."/>
            <person name="Antonio M."/>
            <person name="Oren A."/>
            <person name="Chaudhuri R."/>
            <person name="La Ragione R.M."/>
            <person name="Hildebrand F."/>
            <person name="Pallen M.J."/>
        </authorList>
    </citation>
    <scope>NUCLEOTIDE SEQUENCE [LARGE SCALE GENOMIC DNA]</scope>
    <source>
        <strain evidence="3 4">Sa3CVN1</strain>
    </source>
</reference>
<dbReference type="EMBL" id="JACSRA010000014">
    <property type="protein sequence ID" value="MBD7911698.1"/>
    <property type="molecule type" value="Genomic_DNA"/>
</dbReference>
<dbReference type="InterPro" id="IPR009061">
    <property type="entry name" value="DNA-bd_dom_put_sf"/>
</dbReference>
<dbReference type="CDD" id="cd01109">
    <property type="entry name" value="HTH_YyaN"/>
    <property type="match status" value="1"/>
</dbReference>
<feature type="domain" description="HTH merR-type" evidence="2">
    <location>
        <begin position="2"/>
        <end position="71"/>
    </location>
</feature>
<keyword evidence="1" id="KW-0238">DNA-binding</keyword>
<evidence type="ECO:0000259" key="2">
    <source>
        <dbReference type="PROSITE" id="PS50937"/>
    </source>
</evidence>
<keyword evidence="4" id="KW-1185">Reference proteome</keyword>
<dbReference type="InterPro" id="IPR047057">
    <property type="entry name" value="MerR_fam"/>
</dbReference>
<dbReference type="Gene3D" id="1.10.1660.10">
    <property type="match status" value="1"/>
</dbReference>
<gene>
    <name evidence="3" type="ORF">H9661_10045</name>
</gene>
<dbReference type="Proteomes" id="UP000627781">
    <property type="component" value="Unassembled WGS sequence"/>
</dbReference>
<comment type="caution">
    <text evidence="3">The sequence shown here is derived from an EMBL/GenBank/DDBJ whole genome shotgun (WGS) entry which is preliminary data.</text>
</comment>
<evidence type="ECO:0000313" key="4">
    <source>
        <dbReference type="Proteomes" id="UP000627781"/>
    </source>
</evidence>
<evidence type="ECO:0000313" key="3">
    <source>
        <dbReference type="EMBL" id="MBD7911698.1"/>
    </source>
</evidence>
<name>A0ABR8PU37_9CLOT</name>
<dbReference type="RefSeq" id="WP_143316913.1">
    <property type="nucleotide sequence ID" value="NZ_JACSRA010000014.1"/>
</dbReference>
<organism evidence="3 4">
    <name type="scientific">Clostridium cibarium</name>
    <dbReference type="NCBI Taxonomy" id="2762247"/>
    <lineage>
        <taxon>Bacteria</taxon>
        <taxon>Bacillati</taxon>
        <taxon>Bacillota</taxon>
        <taxon>Clostridia</taxon>
        <taxon>Eubacteriales</taxon>
        <taxon>Clostridiaceae</taxon>
        <taxon>Clostridium</taxon>
    </lineage>
</organism>
<dbReference type="Pfam" id="PF13411">
    <property type="entry name" value="MerR_1"/>
    <property type="match status" value="1"/>
</dbReference>
<evidence type="ECO:0000256" key="1">
    <source>
        <dbReference type="ARBA" id="ARBA00023125"/>
    </source>
</evidence>
<accession>A0ABR8PU37</accession>
<proteinExistence type="predicted"/>
<dbReference type="InterPro" id="IPR000551">
    <property type="entry name" value="MerR-type_HTH_dom"/>
</dbReference>
<dbReference type="PANTHER" id="PTHR30204">
    <property type="entry name" value="REDOX-CYCLING DRUG-SENSING TRANSCRIPTIONAL ACTIVATOR SOXR"/>
    <property type="match status" value="1"/>
</dbReference>
<sequence>MTYSIGEVSEMLEIPISTLRYYDKKGLLPLIERTSGNIRVFNDMDVRWLNMIECLKNTGMELKEIKTFFEWCEKGDSTIDQRYEMFLERKRETEQQIAILQKSLDLINYKCEYYHMAKEAGTTNIPELNQNCKKKIEKQRLYQDAVGDSE</sequence>
<dbReference type="SUPFAM" id="SSF46955">
    <property type="entry name" value="Putative DNA-binding domain"/>
    <property type="match status" value="1"/>
</dbReference>